<protein>
    <recommendedName>
        <fullName evidence="4">DUF304 domain-containing protein</fullName>
    </recommendedName>
</protein>
<comment type="caution">
    <text evidence="2">The sequence shown here is derived from an EMBL/GenBank/DDBJ whole genome shotgun (WGS) entry which is preliminary data.</text>
</comment>
<evidence type="ECO:0000313" key="3">
    <source>
        <dbReference type="Proteomes" id="UP001240483"/>
    </source>
</evidence>
<dbReference type="Proteomes" id="UP001240483">
    <property type="component" value="Unassembled WGS sequence"/>
</dbReference>
<reference evidence="2" key="1">
    <citation type="submission" date="2023-05" db="EMBL/GenBank/DDBJ databases">
        <title>Cataloging the Phylogenetic Diversity of Human Bladder Bacteria.</title>
        <authorList>
            <person name="Du J."/>
        </authorList>
    </citation>
    <scope>NUCLEOTIDE SEQUENCE</scope>
    <source>
        <strain evidence="2">UMB9978</strain>
    </source>
</reference>
<name>A0AAP4CAY9_9MICC</name>
<dbReference type="EMBL" id="JASODW010000003">
    <property type="protein sequence ID" value="MDK6274941.1"/>
    <property type="molecule type" value="Genomic_DNA"/>
</dbReference>
<feature type="transmembrane region" description="Helical" evidence="1">
    <location>
        <begin position="55"/>
        <end position="79"/>
    </location>
</feature>
<gene>
    <name evidence="2" type="ORF">QP116_04170</name>
</gene>
<evidence type="ECO:0008006" key="4">
    <source>
        <dbReference type="Google" id="ProtNLM"/>
    </source>
</evidence>
<organism evidence="2 3">
    <name type="scientific">Pseudoglutamicibacter cumminsii</name>
    <dbReference type="NCBI Taxonomy" id="156979"/>
    <lineage>
        <taxon>Bacteria</taxon>
        <taxon>Bacillati</taxon>
        <taxon>Actinomycetota</taxon>
        <taxon>Actinomycetes</taxon>
        <taxon>Micrococcales</taxon>
        <taxon>Micrococcaceae</taxon>
        <taxon>Pseudoglutamicibacter</taxon>
    </lineage>
</organism>
<accession>A0AAP4CAY9</accession>
<keyword evidence="1" id="KW-0472">Membrane</keyword>
<dbReference type="RefSeq" id="WP_101630257.1">
    <property type="nucleotide sequence ID" value="NZ_CALUAG010000023.1"/>
</dbReference>
<keyword evidence="1" id="KW-0812">Transmembrane</keyword>
<keyword evidence="1" id="KW-1133">Transmembrane helix</keyword>
<proteinExistence type="predicted"/>
<feature type="transmembrane region" description="Helical" evidence="1">
    <location>
        <begin position="26"/>
        <end position="49"/>
    </location>
</feature>
<evidence type="ECO:0000313" key="2">
    <source>
        <dbReference type="EMBL" id="MDK6274941.1"/>
    </source>
</evidence>
<evidence type="ECO:0000256" key="1">
    <source>
        <dbReference type="SAM" id="Phobius"/>
    </source>
</evidence>
<sequence>MVPRKLLHPGEEVVIRTRRHPRALRSVGWVVVIVTVIAAMLGGFAWRIAELGEPWTWISRVAVVLVAVAWGLAVLRWVLRPLWMWVTTHITLTNQRFFIQRGRTVQHIPVHEVTGVWFKPVDRQPRSPGVLVLAANGREATFRNVPDVARVAGCLRREAAAAQRHMVMVPFGI</sequence>
<dbReference type="AlphaFoldDB" id="A0AAP4CAY9"/>